<protein>
    <recommendedName>
        <fullName evidence="3">Gliding motility-associated-like protein</fullName>
    </recommendedName>
</protein>
<gene>
    <name evidence="1" type="ORF">C8P68_11062</name>
</gene>
<evidence type="ECO:0008006" key="3">
    <source>
        <dbReference type="Google" id="ProtNLM"/>
    </source>
</evidence>
<dbReference type="RefSeq" id="WP_107831263.1">
    <property type="nucleotide sequence ID" value="NZ_CP160205.1"/>
</dbReference>
<organism evidence="1 2">
    <name type="scientific">Mucilaginibacter yixingensis</name>
    <dbReference type="NCBI Taxonomy" id="1295612"/>
    <lineage>
        <taxon>Bacteria</taxon>
        <taxon>Pseudomonadati</taxon>
        <taxon>Bacteroidota</taxon>
        <taxon>Sphingobacteriia</taxon>
        <taxon>Sphingobacteriales</taxon>
        <taxon>Sphingobacteriaceae</taxon>
        <taxon>Mucilaginibacter</taxon>
    </lineage>
</organism>
<evidence type="ECO:0000313" key="2">
    <source>
        <dbReference type="Proteomes" id="UP000244168"/>
    </source>
</evidence>
<dbReference type="Proteomes" id="UP000244168">
    <property type="component" value="Unassembled WGS sequence"/>
</dbReference>
<keyword evidence="2" id="KW-1185">Reference proteome</keyword>
<dbReference type="EMBL" id="QAOQ01000010">
    <property type="protein sequence ID" value="PTQ92931.1"/>
    <property type="molecule type" value="Genomic_DNA"/>
</dbReference>
<accession>A0A2T5J527</accession>
<name>A0A2T5J527_9SPHI</name>
<comment type="caution">
    <text evidence="1">The sequence shown here is derived from an EMBL/GenBank/DDBJ whole genome shotgun (WGS) entry which is preliminary data.</text>
</comment>
<proteinExistence type="predicted"/>
<sequence length="1281" mass="135560">MLFAAPLLYAQTGGSCPLNMDFEMGDFTNWQCLTGNAQVQTINNVLVNVIAVNPTPPTANAQAIIAKSKALDKWGGFPIASPNGSNYTIKLGNDLSGGQASEVTYTFTVPTSGDDFSVTYACAIAFRTGEHWDIQQPRFLVKVYNIDDKSYIDCAESDYISTPALQGFQQSTVAPDVVYKPWFNTTLNFSAYKGKKLRLEFTAAGCTLGGHFGYAYIDVNKICSNPIVGIDFCNTATNITLTGPTGYAGYKWYNADRSKVLGTASTLVFPTAPADGTVVNVDLTPNPGMGCAATTATTLHNHGPWLTITNPAPACYLGKVDITSKQVVAATGTGIVLSYWKDAQATVPLTDNPTAVGTSGTYYVKATNDLGCAVIKPVTVTINPLPDLRITDPKPVCIGGALDLTAPAVTAGSVQGLTLSYWTDAAATQPLNNPSAVTTAGTYYIKGINAMGCPVVKPVKAAFYALPDLTITDPAPVCYPAKVNLTSAVYNNTGDNITLTYWQDAQATNPLSSAEVGTTGTYYIKATNVTGCVTIKAVNVVVNALPVLVINQPADVCYAGKVDLTAAAVTAGTTGNPTFTYWRDAAATLPLINYAAVADSGSYYIKATNASGCFTIKMVNVVIKPLPDLRITDPKPVCIGGTLDLTATAVTAGSVQGLTLSYWTDAAATQQLNNPSAVTVAGTYYIKGINAMGCPVVKPVKAAFYALPDLTITDPAPVCYPAKVSLASAVHNNTADNITLTYWQDAQATNPLSSAEVGITGTYYIKATNVTGCVTIKAVNVVVNALPVLVINQPADVCYAGKVDLTAAAVTAGTTGNPTFTYWRDAAATLPLINYAAVADSGSYYIKATNASGCFTIKMVNVVIKPLPDLRITDPKPVCVGNTINLKAAAITAGSAQGLTLSYWTDAAATHPLNNPTAVSVTNTYYIQGINAMGCTVIKPVKATFYESPDFAVVDPAPVCYPAKVNIASAVHSSMGDNVSISYWKDALGTISLTNTEVTIGGTYYVKATNAAGCFTMKAVNVVVNALPELVINQPADICMPGRVDLSASYITAGSSSKLTFTYWRDAAATTPLTNYRAVADSGRYYIKATNTSGCYTVGAVLVNVHRLPVVYTQPLKALYQPRTVDLTQAVDMSRSTSNATYTYWANSSLTVPVKNPKAVGETGTYYIKAANAYGCYVVAPVEVFLAPVPDILVPTAFTPMQVTNNKLYPFLKGVKVFKFFKLYNRWGNMVYETNDASADKGWDGQFKGAIAFLDTFTWVSEGVDYLGNIVHRSGNTVLLK</sequence>
<evidence type="ECO:0000313" key="1">
    <source>
        <dbReference type="EMBL" id="PTQ92931.1"/>
    </source>
</evidence>
<reference evidence="1 2" key="1">
    <citation type="submission" date="2018-04" db="EMBL/GenBank/DDBJ databases">
        <title>Genomic Encyclopedia of Archaeal and Bacterial Type Strains, Phase II (KMG-II): from individual species to whole genera.</title>
        <authorList>
            <person name="Goeker M."/>
        </authorList>
    </citation>
    <scope>NUCLEOTIDE SEQUENCE [LARGE SCALE GENOMIC DNA]</scope>
    <source>
        <strain evidence="1 2">DSM 26809</strain>
    </source>
</reference>